<protein>
    <recommendedName>
        <fullName evidence="4">Lipoprotein</fullName>
    </recommendedName>
</protein>
<organism evidence="2 3">
    <name type="scientific">Clostridium omnivorum</name>
    <dbReference type="NCBI Taxonomy" id="1604902"/>
    <lineage>
        <taxon>Bacteria</taxon>
        <taxon>Bacillati</taxon>
        <taxon>Bacillota</taxon>
        <taxon>Clostridia</taxon>
        <taxon>Eubacteriales</taxon>
        <taxon>Clostridiaceae</taxon>
        <taxon>Clostridium</taxon>
    </lineage>
</organism>
<feature type="compositionally biased region" description="Low complexity" evidence="1">
    <location>
        <begin position="58"/>
        <end position="100"/>
    </location>
</feature>
<keyword evidence="3" id="KW-1185">Reference proteome</keyword>
<dbReference type="RefSeq" id="WP_264848584.1">
    <property type="nucleotide sequence ID" value="NZ_BRXR01000001.1"/>
</dbReference>
<proteinExistence type="predicted"/>
<sequence length="100" mass="10620">MEDYKEDSVLEYNEKVKKVKTLSRKNKATALAFAVLFATSSAFMGCTPKNDDEEEQNGSSGYHYYGGSSGSSSNTKKGSFWGKPSSGSSSYSSGKSGVSG</sequence>
<reference evidence="2 3" key="1">
    <citation type="journal article" date="2024" name="Int. J. Syst. Evol. Microbiol.">
        <title>Clostridium omnivorum sp. nov., isolated from anoxic soil under the treatment of reductive soil disinfestation.</title>
        <authorList>
            <person name="Ueki A."/>
            <person name="Tonouchi A."/>
            <person name="Kaku N."/>
            <person name="Honma S."/>
            <person name="Ueki K."/>
        </authorList>
    </citation>
    <scope>NUCLEOTIDE SEQUENCE [LARGE SCALE GENOMIC DNA]</scope>
    <source>
        <strain evidence="2 3">E14</strain>
    </source>
</reference>
<name>A0ABQ5N264_9CLOT</name>
<evidence type="ECO:0008006" key="4">
    <source>
        <dbReference type="Google" id="ProtNLM"/>
    </source>
</evidence>
<evidence type="ECO:0000256" key="1">
    <source>
        <dbReference type="SAM" id="MobiDB-lite"/>
    </source>
</evidence>
<evidence type="ECO:0000313" key="2">
    <source>
        <dbReference type="EMBL" id="GLC29293.1"/>
    </source>
</evidence>
<comment type="caution">
    <text evidence="2">The sequence shown here is derived from an EMBL/GenBank/DDBJ whole genome shotgun (WGS) entry which is preliminary data.</text>
</comment>
<dbReference type="Proteomes" id="UP001208567">
    <property type="component" value="Unassembled WGS sequence"/>
</dbReference>
<accession>A0ABQ5N264</accession>
<dbReference type="EMBL" id="BRXR01000001">
    <property type="protein sequence ID" value="GLC29293.1"/>
    <property type="molecule type" value="Genomic_DNA"/>
</dbReference>
<gene>
    <name evidence="2" type="ORF">bsdE14_07030</name>
</gene>
<evidence type="ECO:0000313" key="3">
    <source>
        <dbReference type="Proteomes" id="UP001208567"/>
    </source>
</evidence>
<feature type="region of interest" description="Disordered" evidence="1">
    <location>
        <begin position="47"/>
        <end position="100"/>
    </location>
</feature>